<accession>A0A919KI60</accession>
<evidence type="ECO:0000256" key="3">
    <source>
        <dbReference type="ARBA" id="ARBA00022989"/>
    </source>
</evidence>
<evidence type="ECO:0000256" key="5">
    <source>
        <dbReference type="SAM" id="Phobius"/>
    </source>
</evidence>
<dbReference type="GO" id="GO:0097347">
    <property type="term" value="C:TAM protein secretion complex"/>
    <property type="evidence" value="ECO:0007669"/>
    <property type="project" value="TreeGrafter"/>
</dbReference>
<evidence type="ECO:0000256" key="4">
    <source>
        <dbReference type="ARBA" id="ARBA00023136"/>
    </source>
</evidence>
<comment type="caution">
    <text evidence="7">The sequence shown here is derived from an EMBL/GenBank/DDBJ whole genome shotgun (WGS) entry which is preliminary data.</text>
</comment>
<reference evidence="7" key="2">
    <citation type="submission" date="2020-09" db="EMBL/GenBank/DDBJ databases">
        <authorList>
            <person name="Sun Q."/>
            <person name="Ohkuma M."/>
        </authorList>
    </citation>
    <scope>NUCLEOTIDE SEQUENCE</scope>
    <source>
        <strain evidence="7">JCM 13306</strain>
    </source>
</reference>
<evidence type="ECO:0000256" key="1">
    <source>
        <dbReference type="ARBA" id="ARBA00004167"/>
    </source>
</evidence>
<protein>
    <recommendedName>
        <fullName evidence="6">Translocation and assembly module TamB C-terminal domain-containing protein</fullName>
    </recommendedName>
</protein>
<dbReference type="InterPro" id="IPR007452">
    <property type="entry name" value="TamB_C"/>
</dbReference>
<dbReference type="GO" id="GO:0009306">
    <property type="term" value="P:protein secretion"/>
    <property type="evidence" value="ECO:0007669"/>
    <property type="project" value="InterPro"/>
</dbReference>
<dbReference type="Proteomes" id="UP000623958">
    <property type="component" value="Unassembled WGS sequence"/>
</dbReference>
<dbReference type="GO" id="GO:0005886">
    <property type="term" value="C:plasma membrane"/>
    <property type="evidence" value="ECO:0007669"/>
    <property type="project" value="InterPro"/>
</dbReference>
<dbReference type="EMBL" id="BNBA01000013">
    <property type="protein sequence ID" value="GHH53928.1"/>
    <property type="molecule type" value="Genomic_DNA"/>
</dbReference>
<evidence type="ECO:0000313" key="7">
    <source>
        <dbReference type="EMBL" id="GHH53928.1"/>
    </source>
</evidence>
<sequence>MNQNAPAPRPRFYRRRRFWIGSGLGVLGLVLLLLVALYWLLQTVAGRDVLLAQVVARLPAGATFTWGEAEGPLAGPLTLRNVDFRYQDIHFAAERVYLDPDIRPLLGRKLRLDALEVRNATLNLGKSDEPFELPSWPGSLPQIEMPLAIQADRIAVDDLRITQLQQPVIALRRIRGELEIANGELRARQLAVDSDRGDFRIDGDYLPRNDYRADLTATAVLPAPRGRTPASIGLVARGDLSRMEVALAGRAPEPLRATLVLTGRTDPAWQFKAATQALDLSLLVPPAEGEVAAAGEPLAFDLSATGKGGDARLQGTLKRGELQATLQPSHVVLEDQVLQVQPLVVDAFEGRTRLQGSADFRDPDNANFRFSVNASGLRFVPAPDPATPQAPSVPVELKQARLGVAGNFKAWAAIGRADVERDAQRAALTFDVRGNDQRAHIQQLQATTPGGALDVAGDVAWTPELSWDATATLAKFDPGYFAPGWDGSLSGKIASKGRQLPAPAGGVSPGYELTAQIDALKGQLRQRALDASGKFALQGTQGEGRVSLSLGNSRVVAQGKVGDALDIDAQLQPLQLDDLLPGGAGTLSGTLQVKGRRDAPDITADLAGSGLRWDGYTADALSLRGRLPWRGDGGSLALQGTAVGVGTVLDSVRVQARGAVENLDLDAEVNNAMASLSLRGDMRRNGQRWQGQLAALRIVPSKGDAWALRAPAQFAVDGPAFTLSDACLATAGAGALCAKVDWPREGVEVKSDALPLSLVHPWLPKQDGRPIILRGQVAIDGRFRPRGNAWEGGFEIVSMEGGVRLGEPRFRVDLGGNPNRGELIRYDHFSLRATFDPKHINGYLGVGFQGNGFVDAKFDTGWDDYAPLNGELYMNISRMNWLQLFVAEIDRPRGLVEGHVSLRGTRSKPLLGGDATLSDFTAEYPSMGLSLSEGKGRFDALPDGSAKITASVKSGDGTLNVDGGLSWYGEGTPLQLDIRGQNVLAYNTTELRVVANPDLQFGMQGKVMQLRGQVTVPEADIDLERLDRGTSVSEDVVVLDPVDPEETPESPLDMQLTVALGDKIKMSGFGLKGSLTGQMQIRARPGYEMTANGGLDVRGRYKAYGQDLTITRGQLTWNNNIVSDPRINIRAERKIGDVTAGIDVSGRAESPRADVWSDPAMSQSEAMSYLVLGRGLATASSSETEQVTAASAALSAGSGLLASQLGAKLGLDDAGVQQSSTLGGSVLGFGKYLSPRLYVGYGVSMVGSGSVLTLKYLLTRGFDVEVESSTVETKGSLNWRKEK</sequence>
<dbReference type="PANTHER" id="PTHR36985:SF1">
    <property type="entry name" value="TRANSLOCATION AND ASSEMBLY MODULE SUBUNIT TAMB"/>
    <property type="match status" value="1"/>
</dbReference>
<dbReference type="Pfam" id="PF04357">
    <property type="entry name" value="TamB"/>
    <property type="match status" value="1"/>
</dbReference>
<keyword evidence="3 5" id="KW-1133">Transmembrane helix</keyword>
<organism evidence="7 8">
    <name type="scientific">Xanthomonas boreopolis</name>
    <dbReference type="NCBI Taxonomy" id="86183"/>
    <lineage>
        <taxon>Bacteria</taxon>
        <taxon>Pseudomonadati</taxon>
        <taxon>Pseudomonadota</taxon>
        <taxon>Gammaproteobacteria</taxon>
        <taxon>Lysobacterales</taxon>
        <taxon>Lysobacteraceae</taxon>
        <taxon>Xanthomonas</taxon>
    </lineage>
</organism>
<evidence type="ECO:0000313" key="8">
    <source>
        <dbReference type="Proteomes" id="UP000623958"/>
    </source>
</evidence>
<feature type="transmembrane region" description="Helical" evidence="5">
    <location>
        <begin position="18"/>
        <end position="41"/>
    </location>
</feature>
<keyword evidence="8" id="KW-1185">Reference proteome</keyword>
<keyword evidence="4 5" id="KW-0472">Membrane</keyword>
<comment type="subcellular location">
    <subcellularLocation>
        <location evidence="1">Membrane</location>
        <topology evidence="1">Single-pass membrane protein</topology>
    </subcellularLocation>
</comment>
<evidence type="ECO:0000256" key="2">
    <source>
        <dbReference type="ARBA" id="ARBA00022692"/>
    </source>
</evidence>
<name>A0A919KI60_9XANT</name>
<evidence type="ECO:0000259" key="6">
    <source>
        <dbReference type="Pfam" id="PF04357"/>
    </source>
</evidence>
<gene>
    <name evidence="7" type="ORF">GCM10009090_19990</name>
</gene>
<dbReference type="RefSeq" id="WP_434029294.1">
    <property type="nucleotide sequence ID" value="NZ_BNBA01000013.1"/>
</dbReference>
<reference evidence="7" key="1">
    <citation type="journal article" date="2014" name="Int. J. Syst. Evol. Microbiol.">
        <title>Complete genome sequence of Corynebacterium casei LMG S-19264T (=DSM 44701T), isolated from a smear-ripened cheese.</title>
        <authorList>
            <consortium name="US DOE Joint Genome Institute (JGI-PGF)"/>
            <person name="Walter F."/>
            <person name="Albersmeier A."/>
            <person name="Kalinowski J."/>
            <person name="Ruckert C."/>
        </authorList>
    </citation>
    <scope>NUCLEOTIDE SEQUENCE</scope>
    <source>
        <strain evidence="7">JCM 13306</strain>
    </source>
</reference>
<dbReference type="PANTHER" id="PTHR36985">
    <property type="entry name" value="TRANSLOCATION AND ASSEMBLY MODULE SUBUNIT TAMB"/>
    <property type="match status" value="1"/>
</dbReference>
<keyword evidence="2 5" id="KW-0812">Transmembrane</keyword>
<feature type="domain" description="Translocation and assembly module TamB C-terminal" evidence="6">
    <location>
        <begin position="954"/>
        <end position="1282"/>
    </location>
</feature>
<proteinExistence type="predicted"/>